<evidence type="ECO:0000313" key="2">
    <source>
        <dbReference type="Proteomes" id="UP000790787"/>
    </source>
</evidence>
<dbReference type="SUPFAM" id="SSF52087">
    <property type="entry name" value="CRAL/TRIO domain"/>
    <property type="match status" value="1"/>
</dbReference>
<dbReference type="InterPro" id="IPR001251">
    <property type="entry name" value="CRAL-TRIO_dom"/>
</dbReference>
<dbReference type="Gene3D" id="3.40.525.10">
    <property type="entry name" value="CRAL-TRIO lipid binding domain"/>
    <property type="match status" value="1"/>
</dbReference>
<dbReference type="InterPro" id="IPR052578">
    <property type="entry name" value="PI_Transfer_CRAL-TRIO"/>
</dbReference>
<dbReference type="SMART" id="SM00516">
    <property type="entry name" value="SEC14"/>
    <property type="match status" value="1"/>
</dbReference>
<accession>A0A1S4DF03</accession>
<evidence type="ECO:0000313" key="3">
    <source>
        <dbReference type="RefSeq" id="XP_016512032.1"/>
    </source>
</evidence>
<protein>
    <submittedName>
        <fullName evidence="3">CRAL-TRIO domain-containing protein C23B6.04c-like isoform X1</fullName>
    </submittedName>
    <submittedName>
        <fullName evidence="3">Random slug protein 5-like isoform X1</fullName>
    </submittedName>
</protein>
<reference evidence="3" key="2">
    <citation type="submission" date="2025-08" db="UniProtKB">
        <authorList>
            <consortium name="RefSeq"/>
        </authorList>
    </citation>
    <scope>IDENTIFICATION</scope>
    <source>
        <tissue evidence="3">Leaf</tissue>
    </source>
</reference>
<sequence>MRPGKQNTSPEGNIRHLVYLLENAIFNLPEGQEQMSWLIDFNICSLNTNISVKTARDVIYLLHPERVAIVVLYSPPRFFEAFWKVVKYLIDAKTFAKIKFVYPNNKESTELMKIFFDAENLPREFGEKATLNYDHEEFSRLMAKKMLKLLNFGALTICHPIQMAMDAPKQQK</sequence>
<reference evidence="2" key="1">
    <citation type="journal article" date="2014" name="Nat. Commun.">
        <title>The tobacco genome sequence and its comparison with those of tomato and potato.</title>
        <authorList>
            <person name="Sierro N."/>
            <person name="Battey J.N."/>
            <person name="Ouadi S."/>
            <person name="Bakaher N."/>
            <person name="Bovet L."/>
            <person name="Willig A."/>
            <person name="Goepfert S."/>
            <person name="Peitsch M.C."/>
            <person name="Ivanov N.V."/>
        </authorList>
    </citation>
    <scope>NUCLEOTIDE SEQUENCE [LARGE SCALE GENOMIC DNA]</scope>
</reference>
<dbReference type="GeneID" id="107829106"/>
<dbReference type="RefSeq" id="XP_016512032.1">
    <property type="nucleotide sequence ID" value="XM_016656546.2"/>
</dbReference>
<gene>
    <name evidence="3" type="primary">LOC107829106</name>
</gene>
<dbReference type="InterPro" id="IPR036865">
    <property type="entry name" value="CRAL-TRIO_dom_sf"/>
</dbReference>
<dbReference type="SMR" id="A0A1S4DF03"/>
<dbReference type="PROSITE" id="PS50191">
    <property type="entry name" value="CRAL_TRIO"/>
    <property type="match status" value="1"/>
</dbReference>
<name>A0A1S4DF03_TOBAC</name>
<dbReference type="AlphaFoldDB" id="A0A1S4DF03"/>
<dbReference type="PaxDb" id="4097-A0A1S4DF03"/>
<dbReference type="CDD" id="cd00170">
    <property type="entry name" value="SEC14"/>
    <property type="match status" value="1"/>
</dbReference>
<feature type="domain" description="CRAL-TRIO" evidence="1">
    <location>
        <begin position="1"/>
        <end position="133"/>
    </location>
</feature>
<evidence type="ECO:0000259" key="1">
    <source>
        <dbReference type="PROSITE" id="PS50191"/>
    </source>
</evidence>
<organism evidence="2 3">
    <name type="scientific">Nicotiana tabacum</name>
    <name type="common">Common tobacco</name>
    <dbReference type="NCBI Taxonomy" id="4097"/>
    <lineage>
        <taxon>Eukaryota</taxon>
        <taxon>Viridiplantae</taxon>
        <taxon>Streptophyta</taxon>
        <taxon>Embryophyta</taxon>
        <taxon>Tracheophyta</taxon>
        <taxon>Spermatophyta</taxon>
        <taxon>Magnoliopsida</taxon>
        <taxon>eudicotyledons</taxon>
        <taxon>Gunneridae</taxon>
        <taxon>Pentapetalae</taxon>
        <taxon>asterids</taxon>
        <taxon>lamiids</taxon>
        <taxon>Solanales</taxon>
        <taxon>Solanaceae</taxon>
        <taxon>Nicotianoideae</taxon>
        <taxon>Nicotianeae</taxon>
        <taxon>Nicotiana</taxon>
    </lineage>
</organism>
<dbReference type="GO" id="GO:0008526">
    <property type="term" value="F:phosphatidylinositol transfer activity"/>
    <property type="evidence" value="ECO:0000318"/>
    <property type="project" value="GO_Central"/>
</dbReference>
<dbReference type="Pfam" id="PF00650">
    <property type="entry name" value="CRAL_TRIO"/>
    <property type="match status" value="1"/>
</dbReference>
<proteinExistence type="predicted"/>
<dbReference type="PANTHER" id="PTHR45824">
    <property type="entry name" value="GH16843P"/>
    <property type="match status" value="1"/>
</dbReference>
<dbReference type="Proteomes" id="UP000790787">
    <property type="component" value="Chromosome 3"/>
</dbReference>
<dbReference type="OMA" id="IDFNICS"/>
<keyword evidence="2" id="KW-1185">Reference proteome</keyword>
<dbReference type="PANTHER" id="PTHR45824:SF17">
    <property type="entry name" value="CRAL-TRIO DOMAIN-CONTAINING PROTEIN C23B6.04C"/>
    <property type="match status" value="1"/>
</dbReference>
<dbReference type="OrthoDB" id="75724at2759"/>
<dbReference type="RefSeq" id="XP_016512032.1">
    <property type="nucleotide sequence ID" value="XM_016656546.1"/>
</dbReference>
<dbReference type="KEGG" id="nta:107829106"/>